<name>A0ABT3JGD4_9SPHN</name>
<accession>A0ABT3JGD4</accession>
<dbReference type="EMBL" id="JAPDOB010000002">
    <property type="protein sequence ID" value="MCW3798061.1"/>
    <property type="molecule type" value="Genomic_DNA"/>
</dbReference>
<proteinExistence type="predicted"/>
<dbReference type="RefSeq" id="WP_264882724.1">
    <property type="nucleotide sequence ID" value="NZ_JAPDOB010000002.1"/>
</dbReference>
<gene>
    <name evidence="1" type="ORF">OMW55_09625</name>
</gene>
<organism evidence="1 2">
    <name type="scientific">Sphingomonas arvum</name>
    <dbReference type="NCBI Taxonomy" id="2992113"/>
    <lineage>
        <taxon>Bacteria</taxon>
        <taxon>Pseudomonadati</taxon>
        <taxon>Pseudomonadota</taxon>
        <taxon>Alphaproteobacteria</taxon>
        <taxon>Sphingomonadales</taxon>
        <taxon>Sphingomonadaceae</taxon>
        <taxon>Sphingomonas</taxon>
    </lineage>
</organism>
<evidence type="ECO:0000313" key="1">
    <source>
        <dbReference type="EMBL" id="MCW3798061.1"/>
    </source>
</evidence>
<reference evidence="1 2" key="1">
    <citation type="submission" date="2022-10" db="EMBL/GenBank/DDBJ databases">
        <title>Sphingomonas sp.</title>
        <authorList>
            <person name="Jin C."/>
        </authorList>
    </citation>
    <scope>NUCLEOTIDE SEQUENCE [LARGE SCALE GENOMIC DNA]</scope>
    <source>
        <strain evidence="1 2">BN140010</strain>
    </source>
</reference>
<comment type="caution">
    <text evidence="1">The sequence shown here is derived from an EMBL/GenBank/DDBJ whole genome shotgun (WGS) entry which is preliminary data.</text>
</comment>
<evidence type="ECO:0008006" key="3">
    <source>
        <dbReference type="Google" id="ProtNLM"/>
    </source>
</evidence>
<keyword evidence="2" id="KW-1185">Reference proteome</keyword>
<protein>
    <recommendedName>
        <fullName evidence="3">SnoaL-like domain-containing protein</fullName>
    </recommendedName>
</protein>
<dbReference type="Proteomes" id="UP001526246">
    <property type="component" value="Unassembled WGS sequence"/>
</dbReference>
<evidence type="ECO:0000313" key="2">
    <source>
        <dbReference type="Proteomes" id="UP001526246"/>
    </source>
</evidence>
<sequence length="85" mass="9266">MTYFRLEIFDCDTLVNTEAVDGIEVRELAIKLLTADCPAKMCKLFAEDVLVAQRVEGSWSCSAEDLQFLTKESKSAGSMLAGAAV</sequence>